<sequence length="200" mass="21792">MVNCVPSRDLGFKSSVLQRSTTERTGMGVIPSPGINVVGIRNQRMPKRIVSVCAHVVVSVGEIRAEGAKVEVVRIPSRRNMRTCIVQIATLQSTRQKLPRLWGVSGRGVKEEVASQVKWCGGFCYSWGYAHVGTTETSCARKKCDEDSRRPLKRVTGGANERICDGEDDVSSTDASHSQSSATSSELEVTTGDSEYPDIM</sequence>
<evidence type="ECO:0000256" key="1">
    <source>
        <dbReference type="SAM" id="MobiDB-lite"/>
    </source>
</evidence>
<accession>A0A0L0FBZ2</accession>
<name>A0A0L0FBZ2_9EUKA</name>
<dbReference type="RefSeq" id="XP_014147485.1">
    <property type="nucleotide sequence ID" value="XM_014292010.1"/>
</dbReference>
<evidence type="ECO:0000313" key="2">
    <source>
        <dbReference type="EMBL" id="KNC73583.1"/>
    </source>
</evidence>
<feature type="region of interest" description="Disordered" evidence="1">
    <location>
        <begin position="150"/>
        <end position="200"/>
    </location>
</feature>
<keyword evidence="3" id="KW-1185">Reference proteome</keyword>
<dbReference type="EMBL" id="KQ245431">
    <property type="protein sequence ID" value="KNC73583.1"/>
    <property type="molecule type" value="Genomic_DNA"/>
</dbReference>
<proteinExistence type="predicted"/>
<evidence type="ECO:0000313" key="3">
    <source>
        <dbReference type="Proteomes" id="UP000054560"/>
    </source>
</evidence>
<feature type="compositionally biased region" description="Low complexity" evidence="1">
    <location>
        <begin position="172"/>
        <end position="185"/>
    </location>
</feature>
<protein>
    <submittedName>
        <fullName evidence="2">Uncharacterized protein</fullName>
    </submittedName>
</protein>
<dbReference type="GeneID" id="25914363"/>
<reference evidence="2 3" key="1">
    <citation type="submission" date="2011-02" db="EMBL/GenBank/DDBJ databases">
        <title>The Genome Sequence of Sphaeroforma arctica JP610.</title>
        <authorList>
            <consortium name="The Broad Institute Genome Sequencing Platform"/>
            <person name="Russ C."/>
            <person name="Cuomo C."/>
            <person name="Young S.K."/>
            <person name="Zeng Q."/>
            <person name="Gargeya S."/>
            <person name="Alvarado L."/>
            <person name="Berlin A."/>
            <person name="Chapman S.B."/>
            <person name="Chen Z."/>
            <person name="Freedman E."/>
            <person name="Gellesch M."/>
            <person name="Goldberg J."/>
            <person name="Griggs A."/>
            <person name="Gujja S."/>
            <person name="Heilman E."/>
            <person name="Heiman D."/>
            <person name="Howarth C."/>
            <person name="Mehta T."/>
            <person name="Neiman D."/>
            <person name="Pearson M."/>
            <person name="Roberts A."/>
            <person name="Saif S."/>
            <person name="Shea T."/>
            <person name="Shenoy N."/>
            <person name="Sisk P."/>
            <person name="Stolte C."/>
            <person name="Sykes S."/>
            <person name="White J."/>
            <person name="Yandava C."/>
            <person name="Burger G."/>
            <person name="Gray M.W."/>
            <person name="Holland P.W.H."/>
            <person name="King N."/>
            <person name="Lang F.B.F."/>
            <person name="Roger A.J."/>
            <person name="Ruiz-Trillo I."/>
            <person name="Haas B."/>
            <person name="Nusbaum C."/>
            <person name="Birren B."/>
        </authorList>
    </citation>
    <scope>NUCLEOTIDE SEQUENCE [LARGE SCALE GENOMIC DNA]</scope>
    <source>
        <strain evidence="2 3">JP610</strain>
    </source>
</reference>
<dbReference type="AlphaFoldDB" id="A0A0L0FBZ2"/>
<gene>
    <name evidence="2" type="ORF">SARC_13859</name>
</gene>
<dbReference type="Proteomes" id="UP000054560">
    <property type="component" value="Unassembled WGS sequence"/>
</dbReference>
<organism evidence="2 3">
    <name type="scientific">Sphaeroforma arctica JP610</name>
    <dbReference type="NCBI Taxonomy" id="667725"/>
    <lineage>
        <taxon>Eukaryota</taxon>
        <taxon>Ichthyosporea</taxon>
        <taxon>Ichthyophonida</taxon>
        <taxon>Sphaeroforma</taxon>
    </lineage>
</organism>